<accession>A0A9R1WLD8</accession>
<dbReference type="InterPro" id="IPR036047">
    <property type="entry name" value="F-box-like_dom_sf"/>
</dbReference>
<proteinExistence type="predicted"/>
<name>A0A9R1WLD8_LACSA</name>
<dbReference type="GO" id="GO:1905761">
    <property type="term" value="F:SCF ubiquitin ligase complex binding"/>
    <property type="evidence" value="ECO:0000318"/>
    <property type="project" value="GO_Central"/>
</dbReference>
<dbReference type="PROSITE" id="PS50966">
    <property type="entry name" value="ZF_SWIM"/>
    <property type="match status" value="1"/>
</dbReference>
<dbReference type="SMART" id="SM00575">
    <property type="entry name" value="ZnF_PMZ"/>
    <property type="match status" value="1"/>
</dbReference>
<evidence type="ECO:0000256" key="3">
    <source>
        <dbReference type="ARBA" id="ARBA00022833"/>
    </source>
</evidence>
<evidence type="ECO:0000313" key="7">
    <source>
        <dbReference type="EMBL" id="KAJ0226168.1"/>
    </source>
</evidence>
<dbReference type="Gene3D" id="3.80.10.10">
    <property type="entry name" value="Ribonuclease Inhibitor"/>
    <property type="match status" value="1"/>
</dbReference>
<evidence type="ECO:0000259" key="6">
    <source>
        <dbReference type="PROSITE" id="PS50966"/>
    </source>
</evidence>
<dbReference type="Pfam" id="PF04434">
    <property type="entry name" value="SWIM"/>
    <property type="match status" value="1"/>
</dbReference>
<keyword evidence="1" id="KW-0479">Metal-binding</keyword>
<evidence type="ECO:0000256" key="2">
    <source>
        <dbReference type="ARBA" id="ARBA00022771"/>
    </source>
</evidence>
<dbReference type="EMBL" id="NBSK02000001">
    <property type="protein sequence ID" value="KAJ0226168.1"/>
    <property type="molecule type" value="Genomic_DNA"/>
</dbReference>
<dbReference type="Pfam" id="PF24758">
    <property type="entry name" value="LRR_At5g56370"/>
    <property type="match status" value="1"/>
</dbReference>
<dbReference type="GO" id="GO:0008270">
    <property type="term" value="F:zinc ion binding"/>
    <property type="evidence" value="ECO:0007669"/>
    <property type="project" value="UniProtKB-KW"/>
</dbReference>
<keyword evidence="2 4" id="KW-0863">Zinc-finger</keyword>
<dbReference type="AlphaFoldDB" id="A0A9R1WLD8"/>
<dbReference type="InterPro" id="IPR032675">
    <property type="entry name" value="LRR_dom_sf"/>
</dbReference>
<organism evidence="7 8">
    <name type="scientific">Lactuca sativa</name>
    <name type="common">Garden lettuce</name>
    <dbReference type="NCBI Taxonomy" id="4236"/>
    <lineage>
        <taxon>Eukaryota</taxon>
        <taxon>Viridiplantae</taxon>
        <taxon>Streptophyta</taxon>
        <taxon>Embryophyta</taxon>
        <taxon>Tracheophyta</taxon>
        <taxon>Spermatophyta</taxon>
        <taxon>Magnoliopsida</taxon>
        <taxon>eudicotyledons</taxon>
        <taxon>Gunneridae</taxon>
        <taxon>Pentapetalae</taxon>
        <taxon>asterids</taxon>
        <taxon>campanulids</taxon>
        <taxon>Asterales</taxon>
        <taxon>Asteraceae</taxon>
        <taxon>Cichorioideae</taxon>
        <taxon>Cichorieae</taxon>
        <taxon>Lactucinae</taxon>
        <taxon>Lactuca</taxon>
    </lineage>
</organism>
<sequence length="930" mass="107924">MNYIIEMIDNENFSVISQAAVVTNLINIDNEKMDLEIKMTRKHLFDNNVEVPSTCTNMEGTNLTIDDNWIMTQSTIKNDFTQELGKDSFKDKDELVRVIKIHNIRTHRPFELYLQSGCKWKLHASKRKLSGYFQITTYTGSHTCLHYKLSQDHPNLDASLVAMETRHLIKEQPSISILALRVEIVETLGYTPSYKKLWVGKQKSIEHEKSYVALPKYLGALQKFNLGTIVKLCVLRLTNMDEVEFRRVFWDLSPTIKGFHYFRPMISIDGTLLYGKFKVKDREGICLISERYGGILKAVNEHGSPWLESCGFHRYCLRHFINNFYDKFRNLELKALAYLVGSQNQIRKFNSIMEEIGKLNPRVRQWLESHPLNIWTLAHDGGRRYGLLPTDLSKIFSSVLKGAHFLPITACVQLTFYRMVHYFEVRRPLGSGSQANGDAYTLGMRFRTGKPDRNRNRTPLMAKVSAYFLRSFNQEKCIFELITQRGRNKTCTCGKWETFKYLCSHVLSACVRLSLNSWQYVDKCYSIEYYCATWASEFSPLSHEILKKKEMSIFVEFVGNRGIVENDVHLCQITMASTSKSKSNRGKPKNFKFVPKPKQQWRVKEQKRNWLELPSDVMANILYRVGVHDILENAQKVCTTWRNICKDPAMWRIIYMENIYTDPNARSRLREMCKNAVDRSQGQLVDISMVNFTDDELLEYVANRSSRLKRLEIACCYNEIYGSFNEAMKKFPLLEELSLYTTNISEESIATAGRCCPMLRTLKINQEADRYWYGYDGDEGLNILNEIPIYIGENLHELRHLELIGMNISNYELQVILDGCCHLESLDLRQCLYVKLDGEFGKKLSEKIKCLKLPNDSVEGCPYIYKNGVNFSTAPRGSDYDDSDYDDSEVCYHCEVYDDSDDFTVHHAFGVYADDDDDDDDLNDFEDLDD</sequence>
<gene>
    <name evidence="7" type="ORF">LSAT_V11C100004170</name>
</gene>
<dbReference type="InterPro" id="IPR055411">
    <property type="entry name" value="LRR_FXL15/At3g58940/PEG3-like"/>
</dbReference>
<dbReference type="CDD" id="cd22164">
    <property type="entry name" value="F-box_AtSKIP19-like"/>
    <property type="match status" value="1"/>
</dbReference>
<dbReference type="InterPro" id="IPR006564">
    <property type="entry name" value="Znf_PMZ"/>
</dbReference>
<feature type="domain" description="F-box" evidence="5">
    <location>
        <begin position="607"/>
        <end position="654"/>
    </location>
</feature>
<feature type="domain" description="SWIM-type" evidence="6">
    <location>
        <begin position="479"/>
        <end position="514"/>
    </location>
</feature>
<dbReference type="SUPFAM" id="SSF52047">
    <property type="entry name" value="RNI-like"/>
    <property type="match status" value="1"/>
</dbReference>
<dbReference type="InterPro" id="IPR001810">
    <property type="entry name" value="F-box_dom"/>
</dbReference>
<dbReference type="Pfam" id="PF00646">
    <property type="entry name" value="F-box"/>
    <property type="match status" value="1"/>
</dbReference>
<evidence type="ECO:0000313" key="8">
    <source>
        <dbReference type="Proteomes" id="UP000235145"/>
    </source>
</evidence>
<comment type="caution">
    <text evidence="7">The sequence shown here is derived from an EMBL/GenBank/DDBJ whole genome shotgun (WGS) entry which is preliminary data.</text>
</comment>
<dbReference type="SUPFAM" id="SSF81383">
    <property type="entry name" value="F-box domain"/>
    <property type="match status" value="1"/>
</dbReference>
<dbReference type="Proteomes" id="UP000235145">
    <property type="component" value="Unassembled WGS sequence"/>
</dbReference>
<evidence type="ECO:0000259" key="5">
    <source>
        <dbReference type="PROSITE" id="PS50181"/>
    </source>
</evidence>
<dbReference type="InterPro" id="IPR007527">
    <property type="entry name" value="Znf_SWIM"/>
</dbReference>
<protein>
    <recommendedName>
        <fullName evidence="9">SWIM-type domain-containing protein</fullName>
    </recommendedName>
</protein>
<reference evidence="7 8" key="1">
    <citation type="journal article" date="2017" name="Nat. Commun.">
        <title>Genome assembly with in vitro proximity ligation data and whole-genome triplication in lettuce.</title>
        <authorList>
            <person name="Reyes-Chin-Wo S."/>
            <person name="Wang Z."/>
            <person name="Yang X."/>
            <person name="Kozik A."/>
            <person name="Arikit S."/>
            <person name="Song C."/>
            <person name="Xia L."/>
            <person name="Froenicke L."/>
            <person name="Lavelle D.O."/>
            <person name="Truco M.J."/>
            <person name="Xia R."/>
            <person name="Zhu S."/>
            <person name="Xu C."/>
            <person name="Xu H."/>
            <person name="Xu X."/>
            <person name="Cox K."/>
            <person name="Korf I."/>
            <person name="Meyers B.C."/>
            <person name="Michelmore R.W."/>
        </authorList>
    </citation>
    <scope>NUCLEOTIDE SEQUENCE [LARGE SCALE GENOMIC DNA]</scope>
    <source>
        <strain evidence="8">cv. Salinas</strain>
        <tissue evidence="7">Seedlings</tissue>
    </source>
</reference>
<keyword evidence="3" id="KW-0862">Zinc</keyword>
<evidence type="ECO:0008006" key="9">
    <source>
        <dbReference type="Google" id="ProtNLM"/>
    </source>
</evidence>
<dbReference type="Gene3D" id="1.20.1280.50">
    <property type="match status" value="1"/>
</dbReference>
<dbReference type="PANTHER" id="PTHR38926:SF80">
    <property type="entry name" value="F-BOX DOMAIN, LEUCINE-RICH REPEAT DOMAIN SUPERFAMILY"/>
    <property type="match status" value="1"/>
</dbReference>
<keyword evidence="8" id="KW-1185">Reference proteome</keyword>
<evidence type="ECO:0000256" key="1">
    <source>
        <dbReference type="ARBA" id="ARBA00022723"/>
    </source>
</evidence>
<evidence type="ECO:0000256" key="4">
    <source>
        <dbReference type="PROSITE-ProRule" id="PRU00325"/>
    </source>
</evidence>
<dbReference type="PROSITE" id="PS50181">
    <property type="entry name" value="FBOX"/>
    <property type="match status" value="1"/>
</dbReference>
<dbReference type="PANTHER" id="PTHR38926">
    <property type="entry name" value="F-BOX DOMAIN CONTAINING PROTEIN, EXPRESSED"/>
    <property type="match status" value="1"/>
</dbReference>